<name>A0A379JIS9_9NOCA</name>
<dbReference type="AlphaFoldDB" id="A0A379JIS9"/>
<protein>
    <recommendedName>
        <fullName evidence="4">Recombinase family protein</fullName>
    </recommendedName>
</protein>
<evidence type="ECO:0000313" key="2">
    <source>
        <dbReference type="EMBL" id="SUD47893.1"/>
    </source>
</evidence>
<accession>A0A379JIS9</accession>
<gene>
    <name evidence="1" type="ORF">NCTC1934_00064</name>
    <name evidence="2" type="ORF">NCTC1934_05218</name>
</gene>
<keyword evidence="3" id="KW-1185">Reference proteome</keyword>
<dbReference type="EMBL" id="UGRY01000002">
    <property type="protein sequence ID" value="SUA72636.1"/>
    <property type="molecule type" value="Genomic_DNA"/>
</dbReference>
<sequence length="113" mass="12165">MLGSPTAIAYLRSDVSGARQSWDEIQNRSVAKRLGYNLARTVVFSQHTDDPIGRLINVVRNLGAEAVVVPSLDHLGGTAPAALVQVADVITVEPHHTYARLSTGALPPELRTR</sequence>
<dbReference type="EMBL" id="UGRY01000003">
    <property type="protein sequence ID" value="SUD47893.1"/>
    <property type="molecule type" value="Genomic_DNA"/>
</dbReference>
<reference evidence="2 3" key="1">
    <citation type="submission" date="2018-06" db="EMBL/GenBank/DDBJ databases">
        <authorList>
            <consortium name="Pathogen Informatics"/>
            <person name="Doyle S."/>
        </authorList>
    </citation>
    <scope>NUCLEOTIDE SEQUENCE [LARGE SCALE GENOMIC DNA]</scope>
    <source>
        <strain evidence="2 3">NCTC1934</strain>
    </source>
</reference>
<dbReference type="OrthoDB" id="4559413at2"/>
<organism evidence="2 3">
    <name type="scientific">Nocardia otitidiscaviarum</name>
    <dbReference type="NCBI Taxonomy" id="1823"/>
    <lineage>
        <taxon>Bacteria</taxon>
        <taxon>Bacillati</taxon>
        <taxon>Actinomycetota</taxon>
        <taxon>Actinomycetes</taxon>
        <taxon>Mycobacteriales</taxon>
        <taxon>Nocardiaceae</taxon>
        <taxon>Nocardia</taxon>
    </lineage>
</organism>
<evidence type="ECO:0008006" key="4">
    <source>
        <dbReference type="Google" id="ProtNLM"/>
    </source>
</evidence>
<evidence type="ECO:0000313" key="3">
    <source>
        <dbReference type="Proteomes" id="UP000255467"/>
    </source>
</evidence>
<proteinExistence type="predicted"/>
<dbReference type="Proteomes" id="UP000255467">
    <property type="component" value="Unassembled WGS sequence"/>
</dbReference>
<evidence type="ECO:0000313" key="1">
    <source>
        <dbReference type="EMBL" id="SUA72636.1"/>
    </source>
</evidence>